<evidence type="ECO:0000256" key="3">
    <source>
        <dbReference type="ARBA" id="ARBA00023242"/>
    </source>
</evidence>
<dbReference type="GO" id="GO:0031144">
    <property type="term" value="P:proteasome localization"/>
    <property type="evidence" value="ECO:0007669"/>
    <property type="project" value="InterPro"/>
</dbReference>
<dbReference type="RefSeq" id="XP_014468557.1">
    <property type="nucleotide sequence ID" value="XM_014613071.1"/>
</dbReference>
<dbReference type="AlphaFoldDB" id="A0A6P3WRV7"/>
<evidence type="ECO:0000313" key="5">
    <source>
        <dbReference type="Proteomes" id="UP000515204"/>
    </source>
</evidence>
<evidence type="ECO:0000313" key="6">
    <source>
        <dbReference type="RefSeq" id="XP_014468557.1"/>
    </source>
</evidence>
<dbReference type="InterPro" id="IPR038422">
    <property type="entry name" value="Cut8/Sts1_sf"/>
</dbReference>
<organism evidence="5 6">
    <name type="scientific">Dinoponera quadriceps</name>
    <name type="common">South American ant</name>
    <dbReference type="NCBI Taxonomy" id="609295"/>
    <lineage>
        <taxon>Eukaryota</taxon>
        <taxon>Metazoa</taxon>
        <taxon>Ecdysozoa</taxon>
        <taxon>Arthropoda</taxon>
        <taxon>Hexapoda</taxon>
        <taxon>Insecta</taxon>
        <taxon>Pterygota</taxon>
        <taxon>Neoptera</taxon>
        <taxon>Endopterygota</taxon>
        <taxon>Hymenoptera</taxon>
        <taxon>Apocrita</taxon>
        <taxon>Aculeata</taxon>
        <taxon>Formicoidea</taxon>
        <taxon>Formicidae</taxon>
        <taxon>Ponerinae</taxon>
        <taxon>Ponerini</taxon>
        <taxon>Dinoponera</taxon>
    </lineage>
</organism>
<sequence>MNTARTARRPRRIRDPMHTMHTRLRLTAIPADLLPGVSRTMDVPSVENLLNRRPDGWSSPQSPDELVIQKRGRRRNIVWSPDLDANKRNNLLSLSSRERTPVKNPQASRDLLRNPPKKRLSLIDIYQSEFITPEKKRKTHSIMSDTNISQEQSVDNLTNSLRGLSHEQLVQMIMNVIHMQENDSLFESATLRNIFLKKMPIADIQPLMQKLNVFRQNIYASLICSNLDDSAYSRAYIHLDMFEKTLVEQGTLLQESQHWMSLMNYVLAAWEIVRELPEWENQGHQNTTHRCFKSLSQFCIQAIRRENFETSHLEIYIEKLEAIAGQCEDFKICLQMAKEAKEAKQKS</sequence>
<keyword evidence="5" id="KW-1185">Reference proteome</keyword>
<dbReference type="GO" id="GO:0071630">
    <property type="term" value="P:nuclear protein quality control by the ubiquitin-proteasome system"/>
    <property type="evidence" value="ECO:0007669"/>
    <property type="project" value="InterPro"/>
</dbReference>
<dbReference type="GO" id="GO:0031965">
    <property type="term" value="C:nuclear membrane"/>
    <property type="evidence" value="ECO:0007669"/>
    <property type="project" value="TreeGrafter"/>
</dbReference>
<dbReference type="Gene3D" id="1.20.58.1590">
    <property type="entry name" value="Tethering factor for nuclear proteasome Cut8/Sts1"/>
    <property type="match status" value="1"/>
</dbReference>
<keyword evidence="3" id="KW-0539">Nucleus</keyword>
<proteinExistence type="inferred from homology"/>
<dbReference type="Pfam" id="PF08559">
    <property type="entry name" value="Cut8"/>
    <property type="match status" value="1"/>
</dbReference>
<accession>A0A6P3WRV7</accession>
<comment type="similarity">
    <text evidence="2">Belongs to the cut8/STS1 family.</text>
</comment>
<dbReference type="GeneID" id="106741267"/>
<evidence type="ECO:0000256" key="4">
    <source>
        <dbReference type="SAM" id="MobiDB-lite"/>
    </source>
</evidence>
<dbReference type="Proteomes" id="UP000515204">
    <property type="component" value="Unplaced"/>
</dbReference>
<evidence type="ECO:0000256" key="1">
    <source>
        <dbReference type="ARBA" id="ARBA00004123"/>
    </source>
</evidence>
<comment type="subcellular location">
    <subcellularLocation>
        <location evidence="1">Nucleus</location>
    </subcellularLocation>
</comment>
<dbReference type="GO" id="GO:0070628">
    <property type="term" value="F:proteasome binding"/>
    <property type="evidence" value="ECO:0007669"/>
    <property type="project" value="TreeGrafter"/>
</dbReference>
<reference evidence="6" key="1">
    <citation type="submission" date="2025-08" db="UniProtKB">
        <authorList>
            <consortium name="RefSeq"/>
        </authorList>
    </citation>
    <scope>IDENTIFICATION</scope>
</reference>
<dbReference type="OrthoDB" id="10061064at2759"/>
<dbReference type="PANTHER" id="PTHR28032:SF1">
    <property type="entry name" value="FI02826P"/>
    <property type="match status" value="1"/>
</dbReference>
<protein>
    <submittedName>
        <fullName evidence="6">Uncharacterized protein LOC106741267 isoform X1</fullName>
    </submittedName>
</protein>
<feature type="region of interest" description="Disordered" evidence="4">
    <location>
        <begin position="93"/>
        <end position="112"/>
    </location>
</feature>
<dbReference type="KEGG" id="dqu:106741267"/>
<dbReference type="PANTHER" id="PTHR28032">
    <property type="entry name" value="FI02826P"/>
    <property type="match status" value="1"/>
</dbReference>
<dbReference type="InterPro" id="IPR013868">
    <property type="entry name" value="Cut8/Sts1_fam"/>
</dbReference>
<name>A0A6P3WRV7_DINQU</name>
<gene>
    <name evidence="6" type="primary">LOC106741267</name>
</gene>
<evidence type="ECO:0000256" key="2">
    <source>
        <dbReference type="ARBA" id="ARBA00006199"/>
    </source>
</evidence>